<comment type="subcellular location">
    <subcellularLocation>
        <location evidence="1">Cytoplasm</location>
    </subcellularLocation>
</comment>
<evidence type="ECO:0000256" key="5">
    <source>
        <dbReference type="ARBA" id="ARBA00023054"/>
    </source>
</evidence>
<dbReference type="SUPFAM" id="SSF117281">
    <property type="entry name" value="Kelch motif"/>
    <property type="match status" value="1"/>
</dbReference>
<feature type="compositionally biased region" description="Low complexity" evidence="7">
    <location>
        <begin position="97"/>
        <end position="108"/>
    </location>
</feature>
<reference evidence="9" key="1">
    <citation type="journal article" date="2023" name="Mol. Phylogenet. Evol.">
        <title>Genome-scale phylogeny and comparative genomics of the fungal order Sordariales.</title>
        <authorList>
            <person name="Hensen N."/>
            <person name="Bonometti L."/>
            <person name="Westerberg I."/>
            <person name="Brannstrom I.O."/>
            <person name="Guillou S."/>
            <person name="Cros-Aarteil S."/>
            <person name="Calhoun S."/>
            <person name="Haridas S."/>
            <person name="Kuo A."/>
            <person name="Mondo S."/>
            <person name="Pangilinan J."/>
            <person name="Riley R."/>
            <person name="LaButti K."/>
            <person name="Andreopoulos B."/>
            <person name="Lipzen A."/>
            <person name="Chen C."/>
            <person name="Yan M."/>
            <person name="Daum C."/>
            <person name="Ng V."/>
            <person name="Clum A."/>
            <person name="Steindorff A."/>
            <person name="Ohm R.A."/>
            <person name="Martin F."/>
            <person name="Silar P."/>
            <person name="Natvig D.O."/>
            <person name="Lalanne C."/>
            <person name="Gautier V."/>
            <person name="Ament-Velasquez S.L."/>
            <person name="Kruys A."/>
            <person name="Hutchinson M.I."/>
            <person name="Powell A.J."/>
            <person name="Barry K."/>
            <person name="Miller A.N."/>
            <person name="Grigoriev I.V."/>
            <person name="Debuchy R."/>
            <person name="Gladieux P."/>
            <person name="Hiltunen Thoren M."/>
            <person name="Johannesson H."/>
        </authorList>
    </citation>
    <scope>NUCLEOTIDE SEQUENCE [LARGE SCALE GENOMIC DNA]</scope>
    <source>
        <strain evidence="9">CBS 284.82</strain>
    </source>
</reference>
<keyword evidence="5 6" id="KW-0175">Coiled coil</keyword>
<accession>A0AAN6PK48</accession>
<keyword evidence="2" id="KW-0880">Kelch repeat</keyword>
<dbReference type="InterPro" id="IPR015915">
    <property type="entry name" value="Kelch-typ_b-propeller"/>
</dbReference>
<evidence type="ECO:0000256" key="3">
    <source>
        <dbReference type="ARBA" id="ARBA00022490"/>
    </source>
</evidence>
<evidence type="ECO:0000313" key="9">
    <source>
        <dbReference type="Proteomes" id="UP001303115"/>
    </source>
</evidence>
<sequence>MAFLFKSKKHQDRGLSSRDGPQGAGSAMGGAAARVRDEKGSRSTPTGSLHSVDNDGSMGSPDQAYARQRGQSLEHQPQTSPQTQQQHPNEPPLRNGAASQPAANPNASLYPWSQRRLTYTSSHPSPFPRYGAAVNSVSSKEGDIYVMGGLINSSTVKGDLWLIEAGANMACYPLATTAEGPGPRVGHSSLLVGNAFIVFGGDTKIEETDVLDETLYLLNTSTRQWSRALPTGPRPSGRYGHSLNILGSKIYVFGGQVEGYFMNDLAAFDLNQLQMPNNRWEMLIASSDSGNPSQGKLPPARTNHSMVTFNDKLYLFGGTNGFKWFNDVWCYDPMTNLWSQLDCIGYIPSPREGHAAAIVDDVMYIFGGRTEDGADLGDLAAFRISSRRWYTFQNMGPSPSPRSGHSMTAVGKTVVVVGGEPSSAATAVNDLALVYCLDTTKIRYPNDAAANRDAPKNRRPSDTTAQTSARNTPSREGSNGPPDARRQTGVPNAPNGFRSPTGEPSPSNGQPSGPSRLPRSTGPIAAPAGPPPQGQPPKPGLSAAPPRPRTTSLERQDQPLTSPVTSPIPQQVAALRESEGLAAANGRRTPPTENPPRSSSRQAEPHTRQAELQAAAAQRASKHGRGQGSVDSSTEPAFKQAVPRPSSPPPPTRQPSNPLARRSSTRNSQTVALLKELDSARNRNAWYASELELARRAGYMPNASLSPVLDNRGMETFDDEDKPLIEALLAMRTELANVQSSVDKQAVLAAKQIAEAEKQRDAAIQEAVYAKAKLAARVGGSASSTPQLDRERDTDDRAGEIGRKLAYALNTQKELQDQLDRLSNDYEAERKARKLADDTANAAHKRMTDLENYKQQNASELERLKAELHMAQREAREQSVAAAEAVASAQMLRVEKDEFEQKFNEAAGTSKEHSDTFATLRGAVAASAETKALLERKLDEERALRETVESKLNKLKAEHEARTAELVVATQRLRDAEELAEQHANEARLHRDAVMAGLEKISMKDTAKSDKGDTERLRALQGQVDAANALVRKYQQEADSAADKLRGAEERIAGLEAYQEQASREGVSIRRQLQNALRETQSLQAGNSELKQQLSKQQLETNAMLVQYNALKDILGERGISPTVAVRSRSSPRSSPREGSPEQMRLRELEQQLTAAHAALEDTRSQAAVQAQESESTYRDKLAQLENDYQSAVHYVKGTEKMLKQLKEQLSRYKTENTKLKEQLVELEEKLEAEPSSPSQQGPADWEKQQKALQAEIDRLQTELRETASKLEQQVQSVRQNLADAQRERDSAVHSNEDTHRRLETSKRDLEQLQQENALLERRAQDAEHKVSTLLDQVELSVDNYRRRSRQVIPNLNSESIGVATADPTNGGGGGGGGNGNHHQHIPGHIRQESTASEAESLYGPATTTAPGGGGGVGAGGLGSHELGNARNSAALDSLANELEMLRGHWEATNKNYRLSNTFDFDANPVTAAAAANAAAGGRKDEGAGLGLSESLADWRKRLDERHPDSPGGK</sequence>
<feature type="compositionally biased region" description="Gly residues" evidence="7">
    <location>
        <begin position="1370"/>
        <end position="1380"/>
    </location>
</feature>
<dbReference type="PANTHER" id="PTHR46093:SF18">
    <property type="entry name" value="FIBRONECTIN TYPE-III DOMAIN-CONTAINING PROTEIN"/>
    <property type="match status" value="1"/>
</dbReference>
<feature type="region of interest" description="Disordered" evidence="7">
    <location>
        <begin position="1279"/>
        <end position="1308"/>
    </location>
</feature>
<dbReference type="SMART" id="SM00612">
    <property type="entry name" value="Kelch"/>
    <property type="match status" value="2"/>
</dbReference>
<evidence type="ECO:0000256" key="7">
    <source>
        <dbReference type="SAM" id="MobiDB-lite"/>
    </source>
</evidence>
<evidence type="ECO:0000313" key="8">
    <source>
        <dbReference type="EMBL" id="KAK4042468.1"/>
    </source>
</evidence>
<dbReference type="Pfam" id="PF24681">
    <property type="entry name" value="Kelch_KLHDC2_KLHL20_DRC7"/>
    <property type="match status" value="1"/>
</dbReference>
<feature type="compositionally biased region" description="Low complexity" evidence="7">
    <location>
        <begin position="610"/>
        <end position="619"/>
    </location>
</feature>
<dbReference type="GO" id="GO:0005737">
    <property type="term" value="C:cytoplasm"/>
    <property type="evidence" value="ECO:0007669"/>
    <property type="project" value="UniProtKB-SubCell"/>
</dbReference>
<dbReference type="InterPro" id="IPR006652">
    <property type="entry name" value="Kelch_1"/>
</dbReference>
<proteinExistence type="predicted"/>
<protein>
    <recommendedName>
        <fullName evidence="10">Tip elongation aberrant protein 1</fullName>
    </recommendedName>
</protein>
<evidence type="ECO:0000256" key="2">
    <source>
        <dbReference type="ARBA" id="ARBA00022441"/>
    </source>
</evidence>
<feature type="region of interest" description="Disordered" evidence="7">
    <location>
        <begin position="1"/>
        <end position="108"/>
    </location>
</feature>
<feature type="compositionally biased region" description="Basic residues" evidence="7">
    <location>
        <begin position="1"/>
        <end position="11"/>
    </location>
</feature>
<evidence type="ECO:0000256" key="1">
    <source>
        <dbReference type="ARBA" id="ARBA00004496"/>
    </source>
</evidence>
<dbReference type="Proteomes" id="UP001303115">
    <property type="component" value="Unassembled WGS sequence"/>
</dbReference>
<feature type="compositionally biased region" description="Polar residues" evidence="7">
    <location>
        <begin position="558"/>
        <end position="569"/>
    </location>
</feature>
<feature type="compositionally biased region" description="Gly residues" evidence="7">
    <location>
        <begin position="1411"/>
        <end position="1421"/>
    </location>
</feature>
<dbReference type="EMBL" id="MU854340">
    <property type="protein sequence ID" value="KAK4042468.1"/>
    <property type="molecule type" value="Genomic_DNA"/>
</dbReference>
<evidence type="ECO:0000256" key="6">
    <source>
        <dbReference type="SAM" id="Coils"/>
    </source>
</evidence>
<feature type="compositionally biased region" description="Low complexity" evidence="7">
    <location>
        <begin position="502"/>
        <end position="515"/>
    </location>
</feature>
<name>A0AAN6PK48_9PEZI</name>
<evidence type="ECO:0000256" key="4">
    <source>
        <dbReference type="ARBA" id="ARBA00022737"/>
    </source>
</evidence>
<feature type="compositionally biased region" description="Low complexity" evidence="7">
    <location>
        <begin position="75"/>
        <end position="88"/>
    </location>
</feature>
<evidence type="ECO:0008006" key="10">
    <source>
        <dbReference type="Google" id="ProtNLM"/>
    </source>
</evidence>
<feature type="region of interest" description="Disordered" evidence="7">
    <location>
        <begin position="1122"/>
        <end position="1143"/>
    </location>
</feature>
<keyword evidence="4" id="KW-0677">Repeat</keyword>
<feature type="region of interest" description="Disordered" evidence="7">
    <location>
        <begin position="447"/>
        <end position="670"/>
    </location>
</feature>
<feature type="compositionally biased region" description="Basic and acidic residues" evidence="7">
    <location>
        <begin position="1285"/>
        <end position="1308"/>
    </location>
</feature>
<keyword evidence="9" id="KW-1185">Reference proteome</keyword>
<organism evidence="8 9">
    <name type="scientific">Parachaetomium inaequale</name>
    <dbReference type="NCBI Taxonomy" id="2588326"/>
    <lineage>
        <taxon>Eukaryota</taxon>
        <taxon>Fungi</taxon>
        <taxon>Dikarya</taxon>
        <taxon>Ascomycota</taxon>
        <taxon>Pezizomycotina</taxon>
        <taxon>Sordariomycetes</taxon>
        <taxon>Sordariomycetidae</taxon>
        <taxon>Sordariales</taxon>
        <taxon>Chaetomiaceae</taxon>
        <taxon>Parachaetomium</taxon>
    </lineage>
</organism>
<keyword evidence="3" id="KW-0963">Cytoplasm</keyword>
<gene>
    <name evidence="8" type="ORF">C8A01DRAFT_13892</name>
</gene>
<feature type="compositionally biased region" description="Polar residues" evidence="7">
    <location>
        <begin position="462"/>
        <end position="477"/>
    </location>
</feature>
<feature type="region of interest" description="Disordered" evidence="7">
    <location>
        <begin position="1229"/>
        <end position="1250"/>
    </location>
</feature>
<feature type="compositionally biased region" description="Pro residues" evidence="7">
    <location>
        <begin position="528"/>
        <end position="539"/>
    </location>
</feature>
<feature type="region of interest" description="Disordered" evidence="7">
    <location>
        <begin position="1361"/>
        <end position="1421"/>
    </location>
</feature>
<dbReference type="PANTHER" id="PTHR46093">
    <property type="entry name" value="ACYL-COA-BINDING DOMAIN-CONTAINING PROTEIN 5"/>
    <property type="match status" value="1"/>
</dbReference>
<comment type="caution">
    <text evidence="8">The sequence shown here is derived from an EMBL/GenBank/DDBJ whole genome shotgun (WGS) entry which is preliminary data.</text>
</comment>
<feature type="compositionally biased region" description="Polar residues" evidence="7">
    <location>
        <begin position="42"/>
        <end position="51"/>
    </location>
</feature>
<dbReference type="FunFam" id="2.120.10.80:FF:000049">
    <property type="entry name" value="Cell polarity protein (Tea1)"/>
    <property type="match status" value="1"/>
</dbReference>
<feature type="coiled-coil region" evidence="6">
    <location>
        <begin position="1017"/>
        <end position="1093"/>
    </location>
</feature>
<dbReference type="Gene3D" id="2.120.10.80">
    <property type="entry name" value="Kelch-type beta propeller"/>
    <property type="match status" value="2"/>
</dbReference>
<feature type="coiled-coil region" evidence="6">
    <location>
        <begin position="931"/>
        <end position="993"/>
    </location>
</feature>
<feature type="coiled-coil region" evidence="6">
    <location>
        <begin position="805"/>
        <end position="881"/>
    </location>
</feature>
<feature type="coiled-coil region" evidence="6">
    <location>
        <begin position="746"/>
        <end position="773"/>
    </location>
</feature>